<protein>
    <submittedName>
        <fullName evidence="2">Uncharacterized protein</fullName>
    </submittedName>
</protein>
<feature type="region of interest" description="Disordered" evidence="1">
    <location>
        <begin position="70"/>
        <end position="100"/>
    </location>
</feature>
<gene>
    <name evidence="2" type="ORF">KIW84_054540</name>
</gene>
<accession>A0A9D5AIE0</accession>
<name>A0A9D5AIE0_PEA</name>
<evidence type="ECO:0000256" key="1">
    <source>
        <dbReference type="SAM" id="MobiDB-lite"/>
    </source>
</evidence>
<dbReference type="Gramene" id="Psat05G0454000-T1">
    <property type="protein sequence ID" value="KAI5408741.1"/>
    <property type="gene ID" value="KIW84_054540"/>
</dbReference>
<feature type="compositionally biased region" description="Basic and acidic residues" evidence="1">
    <location>
        <begin position="30"/>
        <end position="41"/>
    </location>
</feature>
<feature type="region of interest" description="Disordered" evidence="1">
    <location>
        <begin position="1"/>
        <end position="44"/>
    </location>
</feature>
<keyword evidence="3" id="KW-1185">Reference proteome</keyword>
<dbReference type="Proteomes" id="UP001058974">
    <property type="component" value="Chromosome 5"/>
</dbReference>
<dbReference type="EMBL" id="JAMSHJ010000005">
    <property type="protein sequence ID" value="KAI5408741.1"/>
    <property type="molecule type" value="Genomic_DNA"/>
</dbReference>
<sequence>MDKSNVNVSTLYPEKSKDKEESDGMPGGLADKEGNSIDKNDQSTNIVNIEDLDSNHVPIGQRLAPGIAKRLKNKKGQAIESSSTPSKSLRRRNSVGPTKRWSKVITPVSKKKSLKRKEIPYESNIVMTSGQKSSRPTTRTCILADLKDTCKTLDETIKSCIERKSRLEILIKA</sequence>
<reference evidence="2 3" key="1">
    <citation type="journal article" date="2022" name="Nat. Genet.">
        <title>Improved pea reference genome and pan-genome highlight genomic features and evolutionary characteristics.</title>
        <authorList>
            <person name="Yang T."/>
            <person name="Liu R."/>
            <person name="Luo Y."/>
            <person name="Hu S."/>
            <person name="Wang D."/>
            <person name="Wang C."/>
            <person name="Pandey M.K."/>
            <person name="Ge S."/>
            <person name="Xu Q."/>
            <person name="Li N."/>
            <person name="Li G."/>
            <person name="Huang Y."/>
            <person name="Saxena R.K."/>
            <person name="Ji Y."/>
            <person name="Li M."/>
            <person name="Yan X."/>
            <person name="He Y."/>
            <person name="Liu Y."/>
            <person name="Wang X."/>
            <person name="Xiang C."/>
            <person name="Varshney R.K."/>
            <person name="Ding H."/>
            <person name="Gao S."/>
            <person name="Zong X."/>
        </authorList>
    </citation>
    <scope>NUCLEOTIDE SEQUENCE [LARGE SCALE GENOMIC DNA]</scope>
    <source>
        <strain evidence="2 3">cv. Zhongwan 6</strain>
    </source>
</reference>
<evidence type="ECO:0000313" key="3">
    <source>
        <dbReference type="Proteomes" id="UP001058974"/>
    </source>
</evidence>
<evidence type="ECO:0000313" key="2">
    <source>
        <dbReference type="EMBL" id="KAI5408741.1"/>
    </source>
</evidence>
<organism evidence="2 3">
    <name type="scientific">Pisum sativum</name>
    <name type="common">Garden pea</name>
    <name type="synonym">Lathyrus oleraceus</name>
    <dbReference type="NCBI Taxonomy" id="3888"/>
    <lineage>
        <taxon>Eukaryota</taxon>
        <taxon>Viridiplantae</taxon>
        <taxon>Streptophyta</taxon>
        <taxon>Embryophyta</taxon>
        <taxon>Tracheophyta</taxon>
        <taxon>Spermatophyta</taxon>
        <taxon>Magnoliopsida</taxon>
        <taxon>eudicotyledons</taxon>
        <taxon>Gunneridae</taxon>
        <taxon>Pentapetalae</taxon>
        <taxon>rosids</taxon>
        <taxon>fabids</taxon>
        <taxon>Fabales</taxon>
        <taxon>Fabaceae</taxon>
        <taxon>Papilionoideae</taxon>
        <taxon>50 kb inversion clade</taxon>
        <taxon>NPAAA clade</taxon>
        <taxon>Hologalegina</taxon>
        <taxon>IRL clade</taxon>
        <taxon>Fabeae</taxon>
        <taxon>Lathyrus</taxon>
    </lineage>
</organism>
<dbReference type="AlphaFoldDB" id="A0A9D5AIE0"/>
<proteinExistence type="predicted"/>
<feature type="compositionally biased region" description="Polar residues" evidence="1">
    <location>
        <begin position="1"/>
        <end position="10"/>
    </location>
</feature>
<comment type="caution">
    <text evidence="2">The sequence shown here is derived from an EMBL/GenBank/DDBJ whole genome shotgun (WGS) entry which is preliminary data.</text>
</comment>